<dbReference type="OrthoDB" id="10261556at2759"/>
<dbReference type="GO" id="GO:0009378">
    <property type="term" value="F:four-way junction helicase activity"/>
    <property type="evidence" value="ECO:0007669"/>
    <property type="project" value="TreeGrafter"/>
</dbReference>
<evidence type="ECO:0000256" key="9">
    <source>
        <dbReference type="ARBA" id="ARBA00023235"/>
    </source>
</evidence>
<dbReference type="PROSITE" id="PS50967">
    <property type="entry name" value="HRDC"/>
    <property type="match status" value="1"/>
</dbReference>
<comment type="subcellular location">
    <subcellularLocation>
        <location evidence="2">Nucleus</location>
    </subcellularLocation>
</comment>
<feature type="compositionally biased region" description="Polar residues" evidence="13">
    <location>
        <begin position="372"/>
        <end position="386"/>
    </location>
</feature>
<dbReference type="InterPro" id="IPR027417">
    <property type="entry name" value="P-loop_NTPase"/>
</dbReference>
<dbReference type="SMART" id="SM00956">
    <property type="entry name" value="RQC"/>
    <property type="match status" value="1"/>
</dbReference>
<dbReference type="GO" id="GO:0043138">
    <property type="term" value="F:3'-5' DNA helicase activity"/>
    <property type="evidence" value="ECO:0007669"/>
    <property type="project" value="UniProtKB-EC"/>
</dbReference>
<dbReference type="InterPro" id="IPR001650">
    <property type="entry name" value="Helicase_C-like"/>
</dbReference>
<dbReference type="SUPFAM" id="SSF46785">
    <property type="entry name" value="Winged helix' DNA-binding domain"/>
    <property type="match status" value="1"/>
</dbReference>
<dbReference type="GO" id="GO:0005524">
    <property type="term" value="F:ATP binding"/>
    <property type="evidence" value="ECO:0007669"/>
    <property type="project" value="UniProtKB-KW"/>
</dbReference>
<feature type="domain" description="Helicase C-terminal" evidence="16">
    <location>
        <begin position="907"/>
        <end position="1056"/>
    </location>
</feature>
<reference evidence="18" key="1">
    <citation type="journal article" date="2015" name="PLoS Genet.">
        <title>The dynamic genome and transcriptome of the human fungal pathogen Blastomyces and close relative Emmonsia.</title>
        <authorList>
            <person name="Munoz J.F."/>
            <person name="Gauthier G.M."/>
            <person name="Desjardins C.A."/>
            <person name="Gallo J.E."/>
            <person name="Holder J."/>
            <person name="Sullivan T.D."/>
            <person name="Marty A.J."/>
            <person name="Carmen J.C."/>
            <person name="Chen Z."/>
            <person name="Ding L."/>
            <person name="Gujja S."/>
            <person name="Magrini V."/>
            <person name="Misas E."/>
            <person name="Mitreva M."/>
            <person name="Priest M."/>
            <person name="Saif S."/>
            <person name="Whiston E.A."/>
            <person name="Young S."/>
            <person name="Zeng Q."/>
            <person name="Goldman W.E."/>
            <person name="Mardis E.R."/>
            <person name="Taylor J.W."/>
            <person name="McEwen J.G."/>
            <person name="Clay O.K."/>
            <person name="Klein B.S."/>
            <person name="Cuomo C.A."/>
        </authorList>
    </citation>
    <scope>NUCLEOTIDE SEQUENCE [LARGE SCALE GENOMIC DNA]</scope>
    <source>
        <strain evidence="18">UAMH 139</strain>
    </source>
</reference>
<comment type="caution">
    <text evidence="17">The sequence shown here is derived from an EMBL/GenBank/DDBJ whole genome shotgun (WGS) entry which is preliminary data.</text>
</comment>
<dbReference type="InterPro" id="IPR036390">
    <property type="entry name" value="WH_DNA-bd_sf"/>
</dbReference>
<dbReference type="Pfam" id="PF16124">
    <property type="entry name" value="RecQ_Zn_bind"/>
    <property type="match status" value="1"/>
</dbReference>
<organism evidence="17 18">
    <name type="scientific">Blastomyces silverae</name>
    <dbReference type="NCBI Taxonomy" id="2060906"/>
    <lineage>
        <taxon>Eukaryota</taxon>
        <taxon>Fungi</taxon>
        <taxon>Dikarya</taxon>
        <taxon>Ascomycota</taxon>
        <taxon>Pezizomycotina</taxon>
        <taxon>Eurotiomycetes</taxon>
        <taxon>Eurotiomycetidae</taxon>
        <taxon>Onygenales</taxon>
        <taxon>Ajellomycetaceae</taxon>
        <taxon>Blastomyces</taxon>
    </lineage>
</organism>
<keyword evidence="18" id="KW-1185">Reference proteome</keyword>
<dbReference type="PANTHER" id="PTHR13710">
    <property type="entry name" value="DNA HELICASE RECQ FAMILY MEMBER"/>
    <property type="match status" value="1"/>
</dbReference>
<feature type="compositionally biased region" description="Polar residues" evidence="13">
    <location>
        <begin position="1464"/>
        <end position="1493"/>
    </location>
</feature>
<evidence type="ECO:0000256" key="10">
    <source>
        <dbReference type="ARBA" id="ARBA00023242"/>
    </source>
</evidence>
<dbReference type="InterPro" id="IPR014001">
    <property type="entry name" value="Helicase_ATP-bd"/>
</dbReference>
<dbReference type="Pfam" id="PF00271">
    <property type="entry name" value="Helicase_C"/>
    <property type="match status" value="1"/>
</dbReference>
<dbReference type="GO" id="GO:0016787">
    <property type="term" value="F:hydrolase activity"/>
    <property type="evidence" value="ECO:0007669"/>
    <property type="project" value="UniProtKB-KW"/>
</dbReference>
<evidence type="ECO:0000259" key="14">
    <source>
        <dbReference type="PROSITE" id="PS50967"/>
    </source>
</evidence>
<dbReference type="InterPro" id="IPR044876">
    <property type="entry name" value="HRDC_dom_sf"/>
</dbReference>
<keyword evidence="8" id="KW-0238">DNA-binding</keyword>
<keyword evidence="9" id="KW-0413">Isomerase</keyword>
<dbReference type="NCBIfam" id="TIGR00614">
    <property type="entry name" value="recQ_fam"/>
    <property type="match status" value="1"/>
</dbReference>
<dbReference type="SUPFAM" id="SSF47819">
    <property type="entry name" value="HRDC-like"/>
    <property type="match status" value="1"/>
</dbReference>
<proteinExistence type="inferred from homology"/>
<keyword evidence="4" id="KW-0547">Nucleotide-binding</keyword>
<feature type="compositionally biased region" description="Polar residues" evidence="13">
    <location>
        <begin position="145"/>
        <end position="161"/>
    </location>
</feature>
<evidence type="ECO:0000256" key="4">
    <source>
        <dbReference type="ARBA" id="ARBA00022741"/>
    </source>
</evidence>
<dbReference type="PROSITE" id="PS51192">
    <property type="entry name" value="HELICASE_ATP_BIND_1"/>
    <property type="match status" value="1"/>
</dbReference>
<feature type="domain" description="HRDC" evidence="14">
    <location>
        <begin position="1311"/>
        <end position="1394"/>
    </location>
</feature>
<evidence type="ECO:0000256" key="5">
    <source>
        <dbReference type="ARBA" id="ARBA00022801"/>
    </source>
</evidence>
<dbReference type="GO" id="GO:0006260">
    <property type="term" value="P:DNA replication"/>
    <property type="evidence" value="ECO:0007669"/>
    <property type="project" value="InterPro"/>
</dbReference>
<evidence type="ECO:0000259" key="15">
    <source>
        <dbReference type="PROSITE" id="PS51192"/>
    </source>
</evidence>
<dbReference type="InterPro" id="IPR002121">
    <property type="entry name" value="HRDC_dom"/>
</dbReference>
<evidence type="ECO:0000256" key="2">
    <source>
        <dbReference type="ARBA" id="ARBA00004123"/>
    </source>
</evidence>
<feature type="region of interest" description="Disordered" evidence="13">
    <location>
        <begin position="556"/>
        <end position="586"/>
    </location>
</feature>
<evidence type="ECO:0000256" key="11">
    <source>
        <dbReference type="ARBA" id="ARBA00034617"/>
    </source>
</evidence>
<evidence type="ECO:0000256" key="8">
    <source>
        <dbReference type="ARBA" id="ARBA00023125"/>
    </source>
</evidence>
<comment type="catalytic activity">
    <reaction evidence="11">
        <text>Couples ATP hydrolysis with the unwinding of duplex DNA by translocating in the 3'-5' direction.</text>
        <dbReference type="EC" id="5.6.2.4"/>
    </reaction>
</comment>
<keyword evidence="5" id="KW-0378">Hydrolase</keyword>
<feature type="compositionally biased region" description="Gly residues" evidence="13">
    <location>
        <begin position="1547"/>
        <end position="1567"/>
    </location>
</feature>
<dbReference type="FunFam" id="3.40.50.300:FF:001975">
    <property type="entry name" value="ATP-dependent DNA helicase"/>
    <property type="match status" value="1"/>
</dbReference>
<dbReference type="Gene3D" id="3.40.50.300">
    <property type="entry name" value="P-loop containing nucleotide triphosphate hydrolases"/>
    <property type="match status" value="2"/>
</dbReference>
<accession>A0A0H1BGD0</accession>
<dbReference type="SMART" id="SM00487">
    <property type="entry name" value="DEXDc"/>
    <property type="match status" value="1"/>
</dbReference>
<feature type="region of interest" description="Disordered" evidence="13">
    <location>
        <begin position="1223"/>
        <end position="1305"/>
    </location>
</feature>
<dbReference type="InterPro" id="IPR036388">
    <property type="entry name" value="WH-like_DNA-bd_sf"/>
</dbReference>
<dbReference type="InterPro" id="IPR011545">
    <property type="entry name" value="DEAD/DEAH_box_helicase_dom"/>
</dbReference>
<evidence type="ECO:0000256" key="1">
    <source>
        <dbReference type="ARBA" id="ARBA00001947"/>
    </source>
</evidence>
<feature type="compositionally biased region" description="Basic and acidic residues" evidence="13">
    <location>
        <begin position="225"/>
        <end position="235"/>
    </location>
</feature>
<dbReference type="Gene3D" id="1.10.10.10">
    <property type="entry name" value="Winged helix-like DNA-binding domain superfamily/Winged helix DNA-binding domain"/>
    <property type="match status" value="1"/>
</dbReference>
<dbReference type="CDD" id="cd17920">
    <property type="entry name" value="DEXHc_RecQ"/>
    <property type="match status" value="1"/>
</dbReference>
<feature type="region of interest" description="Disordered" evidence="13">
    <location>
        <begin position="652"/>
        <end position="675"/>
    </location>
</feature>
<dbReference type="Pfam" id="PF00570">
    <property type="entry name" value="HRDC"/>
    <property type="match status" value="1"/>
</dbReference>
<keyword evidence="10" id="KW-0539">Nucleus</keyword>
<feature type="region of interest" description="Disordered" evidence="13">
    <location>
        <begin position="1424"/>
        <end position="1446"/>
    </location>
</feature>
<evidence type="ECO:0000256" key="6">
    <source>
        <dbReference type="ARBA" id="ARBA00022806"/>
    </source>
</evidence>
<dbReference type="STRING" id="2060906.A0A0H1BGD0"/>
<evidence type="ECO:0000256" key="12">
    <source>
        <dbReference type="ARBA" id="ARBA00034808"/>
    </source>
</evidence>
<evidence type="ECO:0000259" key="16">
    <source>
        <dbReference type="PROSITE" id="PS51194"/>
    </source>
</evidence>
<keyword evidence="7" id="KW-0067">ATP-binding</keyword>
<dbReference type="GO" id="GO:0005694">
    <property type="term" value="C:chromosome"/>
    <property type="evidence" value="ECO:0007669"/>
    <property type="project" value="TreeGrafter"/>
</dbReference>
<name>A0A0H1BGD0_9EURO</name>
<dbReference type="CDD" id="cd18794">
    <property type="entry name" value="SF2_C_RecQ"/>
    <property type="match status" value="1"/>
</dbReference>
<dbReference type="PROSITE" id="PS00690">
    <property type="entry name" value="DEAH_ATP_HELICASE"/>
    <property type="match status" value="1"/>
</dbReference>
<comment type="similarity">
    <text evidence="3">Belongs to the helicase family. RecQ subfamily.</text>
</comment>
<dbReference type="EC" id="5.6.2.4" evidence="12"/>
<evidence type="ECO:0000256" key="3">
    <source>
        <dbReference type="ARBA" id="ARBA00005446"/>
    </source>
</evidence>
<feature type="domain" description="Helicase ATP-binding" evidence="15">
    <location>
        <begin position="702"/>
        <end position="883"/>
    </location>
</feature>
<evidence type="ECO:0000256" key="13">
    <source>
        <dbReference type="SAM" id="MobiDB-lite"/>
    </source>
</evidence>
<evidence type="ECO:0000313" key="18">
    <source>
        <dbReference type="Proteomes" id="UP000053573"/>
    </source>
</evidence>
<protein>
    <recommendedName>
        <fullName evidence="12">DNA 3'-5' helicase</fullName>
        <ecNumber evidence="12">5.6.2.4</ecNumber>
    </recommendedName>
</protein>
<dbReference type="PANTHER" id="PTHR13710:SF153">
    <property type="entry name" value="RECQ-LIKE DNA HELICASE BLM"/>
    <property type="match status" value="1"/>
</dbReference>
<dbReference type="Pfam" id="PF09382">
    <property type="entry name" value="RQC"/>
    <property type="match status" value="1"/>
</dbReference>
<feature type="compositionally biased region" description="Polar residues" evidence="13">
    <location>
        <begin position="337"/>
        <end position="365"/>
    </location>
</feature>
<evidence type="ECO:0000256" key="7">
    <source>
        <dbReference type="ARBA" id="ARBA00022840"/>
    </source>
</evidence>
<feature type="region of interest" description="Disordered" evidence="13">
    <location>
        <begin position="1464"/>
        <end position="1567"/>
    </location>
</feature>
<dbReference type="GO" id="GO:0000724">
    <property type="term" value="P:double-strand break repair via homologous recombination"/>
    <property type="evidence" value="ECO:0007669"/>
    <property type="project" value="TreeGrafter"/>
</dbReference>
<feature type="region of interest" description="Disordered" evidence="13">
    <location>
        <begin position="110"/>
        <end position="161"/>
    </location>
</feature>
<keyword evidence="6" id="KW-0347">Helicase</keyword>
<feature type="compositionally biased region" description="Polar residues" evidence="13">
    <location>
        <begin position="1241"/>
        <end position="1252"/>
    </location>
</feature>
<gene>
    <name evidence="17" type="ORF">EMPG_14448</name>
</gene>
<dbReference type="InterPro" id="IPR002464">
    <property type="entry name" value="DNA/RNA_helicase_DEAH_CS"/>
</dbReference>
<dbReference type="InterPro" id="IPR010997">
    <property type="entry name" value="HRDC-like_sf"/>
</dbReference>
<dbReference type="EMBL" id="LDEV01002141">
    <property type="protein sequence ID" value="KLJ10158.1"/>
    <property type="molecule type" value="Genomic_DNA"/>
</dbReference>
<dbReference type="SMART" id="SM00490">
    <property type="entry name" value="HELICc"/>
    <property type="match status" value="1"/>
</dbReference>
<dbReference type="GO" id="GO:0005737">
    <property type="term" value="C:cytoplasm"/>
    <property type="evidence" value="ECO:0007669"/>
    <property type="project" value="TreeGrafter"/>
</dbReference>
<dbReference type="InterPro" id="IPR032284">
    <property type="entry name" value="RecQ_Zn-bd"/>
</dbReference>
<dbReference type="Pfam" id="PF00270">
    <property type="entry name" value="DEAD"/>
    <property type="match status" value="1"/>
</dbReference>
<dbReference type="Proteomes" id="UP000053573">
    <property type="component" value="Unassembled WGS sequence"/>
</dbReference>
<dbReference type="PROSITE" id="PS51194">
    <property type="entry name" value="HELICASE_CTER"/>
    <property type="match status" value="1"/>
</dbReference>
<evidence type="ECO:0000313" key="17">
    <source>
        <dbReference type="EMBL" id="KLJ10158.1"/>
    </source>
</evidence>
<dbReference type="FunFam" id="3.40.50.300:FF:000537">
    <property type="entry name" value="Bloom syndrome RecQ-like helicase"/>
    <property type="match status" value="1"/>
</dbReference>
<dbReference type="GO" id="GO:0005634">
    <property type="term" value="C:nucleus"/>
    <property type="evidence" value="ECO:0007669"/>
    <property type="project" value="UniProtKB-SubCell"/>
</dbReference>
<dbReference type="InterPro" id="IPR018982">
    <property type="entry name" value="RQC_domain"/>
</dbReference>
<feature type="region of interest" description="Disordered" evidence="13">
    <location>
        <begin position="215"/>
        <end position="386"/>
    </location>
</feature>
<sequence>MTKHNLQDHLSWLLNRGPLIPPSIPRAQAAGGNRIAGQGAANFENPLDGVHAANDTVISVLEPIGHDLGSQNAKVEKAETGFGISDVDMARLQFAPLSSTKPRMLSSIKQKFPASPDTPSVLEETHSFPGPNEAPSQAKKHTRAWNATRTTPPQTSPRFLSRQATYPGDSTLSAKHVDAIDLTGDTLLNTSSSGTVETFGEPLRIWREDYASRSEPLGSRGVKRKSGDYEADLKYPTKPLSRSHSPVSRLTLDMKAQRDSVSSSTHDKSAKKALLHPVIGDSEGEDDGVDLFPALSDEGYRSPPYSLSGRKLYPKLSKQEEGWQGQNKSKKSPPAAAQTSPNSTGCQPSTIASPVQQHTPISNAQRLEDRSNVSGSSISRGTLSHQGSQNPVLVNFLALPSRSVEDLLERFKSDRSRNAEMAYQRAMDGMDASDLIDENKILNSKIGALENLQKAQTTYLLLRAKQEALKKRIIQSAERAAILPDASGDVDEARKLALEGQEQEAKLVELIEQSGILANDNATAINGTKPPAHEILIKGTQFPKQCTDNVTKSFQSHGTPLCRPNISYPPLQSFPQASTKPKTPPSFTPKMSAFDGNDDDEFMLDNDDIFSRNMGTPVASDMLDFGNDADDFDMLEVAEHFENQGSVRKYSIGGQTVRRETTSSAKKPARESLQHPWSKDVKHALRHIFDLPGFRPNQLEAINATLSGKDAFVLMPTGGGKSLCYQLPSVIQSGTTKGVTIVISPLLSLMEDQVAHLRDLKIQASILNGDASKEEKKEIYGALRNANVEKLIQLLYVTPEMVNKNGALLDILSRLHSRRKLARIVIDEAHCVSQWGHDFRPDYKELGNTRTKFPGIPLMALTATATENVKVDVIHNLGMRDAEVFVQSFNRPNLIYEVRRKQKGTSVVKSIADTINGSYSDQAGIIYCLSRRTCEKVAEQLRDTHNIKAAHYHAGLPSNDRISIQRDWQRGKYNVIVATIAFGMGIDKPDVRFVIHHSIPKSLEGYYQETGRAGRDGERSGCYLYYGFQDTSSIRYMIDKGEGSSEQKSRQHQMLRHVVEFCENWSDCRRVQVLAYFNEKFKKENCNRSCDNCILDLPVEERDFTDLAASAVKLVGRLSDRQVTYFYPVDVLRGAKRTYSEPADKYFPEFGIGADLNRLDVLRMFTHLICEEALREENVFNDAQFATQYVQLGKRAGEFLARRNKLMFPIRVLPNGKATEKLKTKTTRSHGTGVRAAGNEYPQSTNVSSPIQESLRRRKLGRGYTARYTPEEDEDESDGFEPVREAGVPGRLYDDNLGPPITDDGKLSRLDSLQSIIVDEFMFYAKETCHEIMMKKDLRNQPFPDGILREMAITLPQDKNQLLKIPNIDPDKVDRYGIQFLRLIRRAEDRYQELLAERDRDEALIPDPNHEIVINISSDSEIGLGEDFDDSIGDTRAAGRPLEEGSSYFEQDDEVAAFNARMSQLESARNSAPTTNASTSQTYGSSKRGSGSYNRYGRNSFRGKNTKSRAGGRAGGGSGTSSSKPGNSRSKKKAQSSSTNPTKRGGGRSGSGSGSGSRGGGIGMMPT</sequence>
<dbReference type="GO" id="GO:0003677">
    <property type="term" value="F:DNA binding"/>
    <property type="evidence" value="ECO:0007669"/>
    <property type="project" value="UniProtKB-KW"/>
</dbReference>
<dbReference type="InterPro" id="IPR004589">
    <property type="entry name" value="DNA_helicase_ATP-dep_RecQ"/>
</dbReference>
<dbReference type="Gene3D" id="1.10.150.80">
    <property type="entry name" value="HRDC domain"/>
    <property type="match status" value="1"/>
</dbReference>
<dbReference type="SUPFAM" id="SSF52540">
    <property type="entry name" value="P-loop containing nucleoside triphosphate hydrolases"/>
    <property type="match status" value="1"/>
</dbReference>
<comment type="cofactor">
    <cofactor evidence="1">
        <name>Zn(2+)</name>
        <dbReference type="ChEBI" id="CHEBI:29105"/>
    </cofactor>
</comment>